<sequence length="869" mass="97958">MDMDISISILLLLLLLQTPLSSSQTFDNVLRQGSSLSVEKSSDQLISANGVYSAGFFAVGENAFSFAVWFTKSSPPTAAWMANRDMPVNGKASKLSLLRSGDLSLTDAGGIQIWNSKTFSASPVQLVLSDRGNLDLLTVENKPRSLWQSFKSPTDTLLPNQPLIRGAQLVSYRSRGNYSSGFYKLFFDTDNVLRLLYSGPEISTIYWPDPIILVFDLGRTTYNNNLTAAFNDSGYFKSSDNYNFITSDFGIGPRRRLTLDFDGNLRMYSLKEDATGEWDVSWQLEAQPCKIHGLCGPNSLCSYVPESSTVCFCLPGFKVKNSTDWSYGCELESKLSCNHTEVVFQELPRVDFYGYDMPIGYNYTFTECKNKCLESCDCQGFMFRYEERGVYDCYSKYALLNGYRSPNFRGIMYVKVPKSGNFSNNGISQRMTTIGCPPQVSIELNRMYKKPKENESLRFLVWFATGVGCIEVTCIFLVWCFLYRNNSREPDATTLGYILSATGFKRFSYNELKKATLGFSKEIGRGAGGIVYKGTLSDGRIAAIKRLNEANQGEAEFLAEASTIGKLNHMNLIEMWGYCAEEKHRLLVYEYMEHGSLAENLSAIGNLKFDNGELTAQGRLVEWVKEKMNKAATRDSWVEEILDPSLECEYDTKKLEVLVRVASQCLEEDRDARPTMREVGASYRRTYTCALGQIYPFNTIKGVLSVEKTNDVLIFANGVCSAGFFSVSDHAFCFALLVHKHAYSRLDADHKVLRTINTVSQSSVEAQLFNTGNLVLRTWEDVTLGESFDFPTDTLLPQQPLTKDIYHISSRSHSVSSEELEFFSAYYGIGPFRLLKLDPDGRLQLYSLEETNQSWVVSWHARHIDSWPL</sequence>
<dbReference type="SUPFAM" id="SSF51110">
    <property type="entry name" value="alpha-D-mannose-specific plant lectins"/>
    <property type="match status" value="2"/>
</dbReference>
<evidence type="ECO:0000256" key="6">
    <source>
        <dbReference type="ARBA" id="ARBA00023136"/>
    </source>
</evidence>
<dbReference type="PANTHER" id="PTHR47974">
    <property type="entry name" value="OS07G0415500 PROTEIN"/>
    <property type="match status" value="1"/>
</dbReference>
<comment type="subcellular location">
    <subcellularLocation>
        <location evidence="1">Membrane</location>
        <topology evidence="1">Single-pass membrane protein</topology>
    </subcellularLocation>
</comment>
<protein>
    <recommendedName>
        <fullName evidence="2">non-specific serine/threonine protein kinase</fullName>
        <ecNumber evidence="2">2.7.11.1</ecNumber>
    </recommendedName>
</protein>
<dbReference type="InterPro" id="IPR000742">
    <property type="entry name" value="EGF"/>
</dbReference>
<dbReference type="InterPro" id="IPR011009">
    <property type="entry name" value="Kinase-like_dom_sf"/>
</dbReference>
<reference evidence="18 19" key="1">
    <citation type="submission" date="2021-02" db="EMBL/GenBank/DDBJ databases">
        <title>Plant Genome Project.</title>
        <authorList>
            <person name="Zhang R.-G."/>
        </authorList>
    </citation>
    <scope>NUCLEOTIDE SEQUENCE [LARGE SCALE GENOMIC DNA]</scope>
    <source>
        <tissue evidence="18">Leaves</tissue>
    </source>
</reference>
<keyword evidence="8" id="KW-0325">Glycoprotein</keyword>
<accession>A0ABQ8HSW3</accession>
<evidence type="ECO:0000256" key="8">
    <source>
        <dbReference type="ARBA" id="ARBA00023180"/>
    </source>
</evidence>
<dbReference type="PROSITE" id="PS00107">
    <property type="entry name" value="PROTEIN_KINASE_ATP"/>
    <property type="match status" value="1"/>
</dbReference>
<keyword evidence="4 13" id="KW-0732">Signal</keyword>
<feature type="domain" description="Bulb-type lectin" evidence="16">
    <location>
        <begin position="21"/>
        <end position="149"/>
    </location>
</feature>
<evidence type="ECO:0000256" key="10">
    <source>
        <dbReference type="ARBA" id="ARBA00048679"/>
    </source>
</evidence>
<dbReference type="InterPro" id="IPR003609">
    <property type="entry name" value="Pan_app"/>
</dbReference>
<keyword evidence="12" id="KW-0547">Nucleotide-binding</keyword>
<evidence type="ECO:0000256" key="11">
    <source>
        <dbReference type="PROSITE-ProRule" id="PRU00076"/>
    </source>
</evidence>
<evidence type="ECO:0000259" key="14">
    <source>
        <dbReference type="PROSITE" id="PS50011"/>
    </source>
</evidence>
<keyword evidence="6" id="KW-0472">Membrane</keyword>
<dbReference type="Gene3D" id="2.90.10.10">
    <property type="entry name" value="Bulb-type lectin domain"/>
    <property type="match status" value="1"/>
</dbReference>
<dbReference type="PROSITE" id="PS50026">
    <property type="entry name" value="EGF_3"/>
    <property type="match status" value="1"/>
</dbReference>
<comment type="catalytic activity">
    <reaction evidence="10">
        <text>L-seryl-[protein] + ATP = O-phospho-L-seryl-[protein] + ADP + H(+)</text>
        <dbReference type="Rhea" id="RHEA:17989"/>
        <dbReference type="Rhea" id="RHEA-COMP:9863"/>
        <dbReference type="Rhea" id="RHEA-COMP:11604"/>
        <dbReference type="ChEBI" id="CHEBI:15378"/>
        <dbReference type="ChEBI" id="CHEBI:29999"/>
        <dbReference type="ChEBI" id="CHEBI:30616"/>
        <dbReference type="ChEBI" id="CHEBI:83421"/>
        <dbReference type="ChEBI" id="CHEBI:456216"/>
        <dbReference type="EC" id="2.7.11.1"/>
    </reaction>
</comment>
<feature type="chain" id="PRO_5045836695" description="non-specific serine/threonine protein kinase" evidence="13">
    <location>
        <begin position="24"/>
        <end position="869"/>
    </location>
</feature>
<evidence type="ECO:0000256" key="7">
    <source>
        <dbReference type="ARBA" id="ARBA00023157"/>
    </source>
</evidence>
<keyword evidence="5" id="KW-1133">Transmembrane helix</keyword>
<feature type="domain" description="EGF-like" evidence="15">
    <location>
        <begin position="285"/>
        <end position="323"/>
    </location>
</feature>
<evidence type="ECO:0000256" key="3">
    <source>
        <dbReference type="ARBA" id="ARBA00022692"/>
    </source>
</evidence>
<evidence type="ECO:0000313" key="19">
    <source>
        <dbReference type="Proteomes" id="UP000827721"/>
    </source>
</evidence>
<dbReference type="SMART" id="SM00108">
    <property type="entry name" value="B_lectin"/>
    <property type="match status" value="1"/>
</dbReference>
<dbReference type="Pfam" id="PF01453">
    <property type="entry name" value="B_lectin"/>
    <property type="match status" value="1"/>
</dbReference>
<dbReference type="SUPFAM" id="SSF56112">
    <property type="entry name" value="Protein kinase-like (PK-like)"/>
    <property type="match status" value="1"/>
</dbReference>
<evidence type="ECO:0000256" key="4">
    <source>
        <dbReference type="ARBA" id="ARBA00022729"/>
    </source>
</evidence>
<dbReference type="Gene3D" id="3.30.200.20">
    <property type="entry name" value="Phosphorylase Kinase, domain 1"/>
    <property type="match status" value="1"/>
</dbReference>
<dbReference type="InterPro" id="IPR017441">
    <property type="entry name" value="Protein_kinase_ATP_BS"/>
</dbReference>
<feature type="domain" description="Protein kinase" evidence="14">
    <location>
        <begin position="517"/>
        <end position="856"/>
    </location>
</feature>
<feature type="signal peptide" evidence="13">
    <location>
        <begin position="1"/>
        <end position="23"/>
    </location>
</feature>
<dbReference type="CDD" id="cd01098">
    <property type="entry name" value="PAN_AP_plant"/>
    <property type="match status" value="1"/>
</dbReference>
<dbReference type="Proteomes" id="UP000827721">
    <property type="component" value="Unassembled WGS sequence"/>
</dbReference>
<organism evidence="18 19">
    <name type="scientific">Xanthoceras sorbifolium</name>
    <dbReference type="NCBI Taxonomy" id="99658"/>
    <lineage>
        <taxon>Eukaryota</taxon>
        <taxon>Viridiplantae</taxon>
        <taxon>Streptophyta</taxon>
        <taxon>Embryophyta</taxon>
        <taxon>Tracheophyta</taxon>
        <taxon>Spermatophyta</taxon>
        <taxon>Magnoliopsida</taxon>
        <taxon>eudicotyledons</taxon>
        <taxon>Gunneridae</taxon>
        <taxon>Pentapetalae</taxon>
        <taxon>rosids</taxon>
        <taxon>malvids</taxon>
        <taxon>Sapindales</taxon>
        <taxon>Sapindaceae</taxon>
        <taxon>Xanthoceroideae</taxon>
        <taxon>Xanthoceras</taxon>
    </lineage>
</organism>
<keyword evidence="19" id="KW-1185">Reference proteome</keyword>
<keyword evidence="7" id="KW-1015">Disulfide bond</keyword>
<dbReference type="InterPro" id="IPR036426">
    <property type="entry name" value="Bulb-type_lectin_dom_sf"/>
</dbReference>
<comment type="caution">
    <text evidence="18">The sequence shown here is derived from an EMBL/GenBank/DDBJ whole genome shotgun (WGS) entry which is preliminary data.</text>
</comment>
<evidence type="ECO:0000256" key="2">
    <source>
        <dbReference type="ARBA" id="ARBA00012513"/>
    </source>
</evidence>
<dbReference type="PROSITE" id="PS50948">
    <property type="entry name" value="PAN"/>
    <property type="match status" value="1"/>
</dbReference>
<keyword evidence="12" id="KW-0067">ATP-binding</keyword>
<keyword evidence="3" id="KW-0812">Transmembrane</keyword>
<comment type="caution">
    <text evidence="11">Lacks conserved residue(s) required for the propagation of feature annotation.</text>
</comment>
<evidence type="ECO:0000256" key="1">
    <source>
        <dbReference type="ARBA" id="ARBA00004167"/>
    </source>
</evidence>
<dbReference type="InterPro" id="IPR000858">
    <property type="entry name" value="S_locus_glycoprot_dom"/>
</dbReference>
<evidence type="ECO:0000256" key="5">
    <source>
        <dbReference type="ARBA" id="ARBA00022989"/>
    </source>
</evidence>
<dbReference type="InterPro" id="IPR000719">
    <property type="entry name" value="Prot_kinase_dom"/>
</dbReference>
<dbReference type="Pfam" id="PF07714">
    <property type="entry name" value="PK_Tyr_Ser-Thr"/>
    <property type="match status" value="1"/>
</dbReference>
<gene>
    <name evidence="18" type="ORF">JRO89_XS07G0078300</name>
</gene>
<evidence type="ECO:0000313" key="18">
    <source>
        <dbReference type="EMBL" id="KAH7567469.1"/>
    </source>
</evidence>
<evidence type="ECO:0000256" key="9">
    <source>
        <dbReference type="ARBA" id="ARBA00047899"/>
    </source>
</evidence>
<feature type="binding site" evidence="12">
    <location>
        <position position="545"/>
    </location>
    <ligand>
        <name>ATP</name>
        <dbReference type="ChEBI" id="CHEBI:30616"/>
    </ligand>
</feature>
<dbReference type="InterPro" id="IPR001245">
    <property type="entry name" value="Ser-Thr/Tyr_kinase_cat_dom"/>
</dbReference>
<dbReference type="Gene3D" id="1.10.510.10">
    <property type="entry name" value="Transferase(Phosphotransferase) domain 1"/>
    <property type="match status" value="1"/>
</dbReference>
<evidence type="ECO:0000259" key="15">
    <source>
        <dbReference type="PROSITE" id="PS50026"/>
    </source>
</evidence>
<dbReference type="PROSITE" id="PS50927">
    <property type="entry name" value="BULB_LECTIN"/>
    <property type="match status" value="1"/>
</dbReference>
<dbReference type="PANTHER" id="PTHR47974:SF3">
    <property type="entry name" value="RECEPTOR-LIKE SERINE_THREONINE-PROTEIN KINASE"/>
    <property type="match status" value="1"/>
</dbReference>
<dbReference type="EC" id="2.7.11.1" evidence="2"/>
<evidence type="ECO:0000256" key="13">
    <source>
        <dbReference type="SAM" id="SignalP"/>
    </source>
</evidence>
<dbReference type="PROSITE" id="PS50011">
    <property type="entry name" value="PROTEIN_KINASE_DOM"/>
    <property type="match status" value="1"/>
</dbReference>
<dbReference type="InterPro" id="IPR001480">
    <property type="entry name" value="Bulb-type_lectin_dom"/>
</dbReference>
<evidence type="ECO:0000256" key="12">
    <source>
        <dbReference type="PROSITE-ProRule" id="PRU10141"/>
    </source>
</evidence>
<evidence type="ECO:0000259" key="16">
    <source>
        <dbReference type="PROSITE" id="PS50927"/>
    </source>
</evidence>
<dbReference type="Pfam" id="PF00954">
    <property type="entry name" value="S_locus_glycop"/>
    <property type="match status" value="1"/>
</dbReference>
<feature type="domain" description="Apple" evidence="17">
    <location>
        <begin position="337"/>
        <end position="417"/>
    </location>
</feature>
<comment type="catalytic activity">
    <reaction evidence="9">
        <text>L-threonyl-[protein] + ATP = O-phospho-L-threonyl-[protein] + ADP + H(+)</text>
        <dbReference type="Rhea" id="RHEA:46608"/>
        <dbReference type="Rhea" id="RHEA-COMP:11060"/>
        <dbReference type="Rhea" id="RHEA-COMP:11605"/>
        <dbReference type="ChEBI" id="CHEBI:15378"/>
        <dbReference type="ChEBI" id="CHEBI:30013"/>
        <dbReference type="ChEBI" id="CHEBI:30616"/>
        <dbReference type="ChEBI" id="CHEBI:61977"/>
        <dbReference type="ChEBI" id="CHEBI:456216"/>
        <dbReference type="EC" id="2.7.11.1"/>
    </reaction>
</comment>
<evidence type="ECO:0000259" key="17">
    <source>
        <dbReference type="PROSITE" id="PS50948"/>
    </source>
</evidence>
<dbReference type="EMBL" id="JAFEMO010000007">
    <property type="protein sequence ID" value="KAH7567469.1"/>
    <property type="molecule type" value="Genomic_DNA"/>
</dbReference>
<name>A0ABQ8HSW3_9ROSI</name>
<keyword evidence="11" id="KW-0245">EGF-like domain</keyword>
<proteinExistence type="predicted"/>